<dbReference type="AlphaFoldDB" id="A0A1H3JWR9"/>
<dbReference type="Gene3D" id="3.10.450.50">
    <property type="match status" value="2"/>
</dbReference>
<dbReference type="EMBL" id="FNPF01000008">
    <property type="protein sequence ID" value="SDY44376.1"/>
    <property type="molecule type" value="Genomic_DNA"/>
</dbReference>
<dbReference type="Pfam" id="PF07366">
    <property type="entry name" value="SnoaL"/>
    <property type="match status" value="1"/>
</dbReference>
<evidence type="ECO:0000313" key="3">
    <source>
        <dbReference type="Proteomes" id="UP000199286"/>
    </source>
</evidence>
<dbReference type="STRING" id="321339.SAMN05444340_10834"/>
<reference evidence="2 3" key="1">
    <citation type="submission" date="2016-10" db="EMBL/GenBank/DDBJ databases">
        <authorList>
            <person name="de Groot N.N."/>
        </authorList>
    </citation>
    <scope>NUCLEOTIDE SEQUENCE [LARGE SCALE GENOMIC DNA]</scope>
    <source>
        <strain evidence="2 3">DSM 26880</strain>
    </source>
</reference>
<proteinExistence type="predicted"/>
<gene>
    <name evidence="2" type="ORF">SAMN05444340_10834</name>
</gene>
<dbReference type="InterPro" id="IPR009959">
    <property type="entry name" value="Cyclase_SnoaL-like"/>
</dbReference>
<evidence type="ECO:0000313" key="2">
    <source>
        <dbReference type="EMBL" id="SDY44376.1"/>
    </source>
</evidence>
<dbReference type="Proteomes" id="UP000199286">
    <property type="component" value="Unassembled WGS sequence"/>
</dbReference>
<dbReference type="RefSeq" id="WP_245710848.1">
    <property type="nucleotide sequence ID" value="NZ_FNPF01000008.1"/>
</dbReference>
<protein>
    <submittedName>
        <fullName evidence="2">Predicted ester cyclase</fullName>
    </submittedName>
</protein>
<organism evidence="2 3">
    <name type="scientific">Citreimonas salinaria</name>
    <dbReference type="NCBI Taxonomy" id="321339"/>
    <lineage>
        <taxon>Bacteria</taxon>
        <taxon>Pseudomonadati</taxon>
        <taxon>Pseudomonadota</taxon>
        <taxon>Alphaproteobacteria</taxon>
        <taxon>Rhodobacterales</taxon>
        <taxon>Roseobacteraceae</taxon>
        <taxon>Citreimonas</taxon>
    </lineage>
</organism>
<sequence length="325" mass="35395">MKGNAVKGFDPRFKDYPDYLMAVSREIWEERRLAGRLAELYHPQVTLRDASGIVHGDAGVAGSVLSMLAALPGMRLLSEDVIWSGTPQVGMLGSQRVLAQGRHSGAGIFGPATGRPLSWRMLTDSYAKDNRISDVWQVVDTGAILSQLGLDPAEWASRRAAEADPETQPFRPAIDDPGPYTGQGNDNHWGTAFADLLDHVMQGAWSAIPDQYDRACTLAYSGGTTAHAPDAAEAFWLGLRASFPSATFTIHHRIGMEEPLLPPRAAIRWSLQGRHDGWGAFGAPSGAEVHVMGISHAEFGPWGLRREFTLYDETAIRMQIAAHRG</sequence>
<keyword evidence="3" id="KW-1185">Reference proteome</keyword>
<dbReference type="Pfam" id="PF12680">
    <property type="entry name" value="SnoaL_2"/>
    <property type="match status" value="1"/>
</dbReference>
<evidence type="ECO:0000259" key="1">
    <source>
        <dbReference type="Pfam" id="PF12680"/>
    </source>
</evidence>
<dbReference type="InterPro" id="IPR037401">
    <property type="entry name" value="SnoaL-like"/>
</dbReference>
<dbReference type="InterPro" id="IPR032710">
    <property type="entry name" value="NTF2-like_dom_sf"/>
</dbReference>
<name>A0A1H3JWR9_9RHOB</name>
<dbReference type="GO" id="GO:0030638">
    <property type="term" value="P:polyketide metabolic process"/>
    <property type="evidence" value="ECO:0007669"/>
    <property type="project" value="InterPro"/>
</dbReference>
<accession>A0A1H3JWR9</accession>
<feature type="domain" description="SnoaL-like" evidence="1">
    <location>
        <begin position="195"/>
        <end position="299"/>
    </location>
</feature>
<dbReference type="SUPFAM" id="SSF54427">
    <property type="entry name" value="NTF2-like"/>
    <property type="match status" value="2"/>
</dbReference>